<proteinExistence type="inferred from homology"/>
<evidence type="ECO:0000256" key="3">
    <source>
        <dbReference type="ARBA" id="ARBA00030006"/>
    </source>
</evidence>
<accession>A0A9N9NK44</accession>
<feature type="domain" description="Peptidase M16 N-terminal" evidence="6">
    <location>
        <begin position="66"/>
        <end position="212"/>
    </location>
</feature>
<dbReference type="PROSITE" id="PS00143">
    <property type="entry name" value="INSULINASE"/>
    <property type="match status" value="1"/>
</dbReference>
<dbReference type="GO" id="GO:0004222">
    <property type="term" value="F:metalloendopeptidase activity"/>
    <property type="evidence" value="ECO:0007669"/>
    <property type="project" value="InterPro"/>
</dbReference>
<keyword evidence="9" id="KW-1185">Reference proteome</keyword>
<evidence type="ECO:0000256" key="4">
    <source>
        <dbReference type="ARBA" id="ARBA00032315"/>
    </source>
</evidence>
<dbReference type="InterPro" id="IPR007863">
    <property type="entry name" value="Peptidase_M16_C"/>
</dbReference>
<dbReference type="Proteomes" id="UP000789342">
    <property type="component" value="Unassembled WGS sequence"/>
</dbReference>
<evidence type="ECO:0000256" key="5">
    <source>
        <dbReference type="RuleBase" id="RU004447"/>
    </source>
</evidence>
<dbReference type="PANTHER" id="PTHR11851:SF49">
    <property type="entry name" value="MITOCHONDRIAL-PROCESSING PEPTIDASE SUBUNIT ALPHA"/>
    <property type="match status" value="1"/>
</dbReference>
<dbReference type="OrthoDB" id="277191at2759"/>
<feature type="non-terminal residue" evidence="8">
    <location>
        <position position="1"/>
    </location>
</feature>
<dbReference type="Pfam" id="PF00675">
    <property type="entry name" value="Peptidase_M16"/>
    <property type="match status" value="1"/>
</dbReference>
<feature type="domain" description="Peptidase M16 C-terminal" evidence="7">
    <location>
        <begin position="218"/>
        <end position="447"/>
    </location>
</feature>
<evidence type="ECO:0000256" key="1">
    <source>
        <dbReference type="ARBA" id="ARBA00002123"/>
    </source>
</evidence>
<protein>
    <recommendedName>
        <fullName evidence="3">Alpha-MPP</fullName>
    </recommendedName>
    <alternativeName>
        <fullName evidence="4">Inactive zinc metalloprotease alpha</fullName>
    </alternativeName>
</protein>
<comment type="similarity">
    <text evidence="2 5">Belongs to the peptidase M16 family.</text>
</comment>
<dbReference type="AlphaFoldDB" id="A0A9N9NK44"/>
<organism evidence="8 9">
    <name type="scientific">Acaulospora morrowiae</name>
    <dbReference type="NCBI Taxonomy" id="94023"/>
    <lineage>
        <taxon>Eukaryota</taxon>
        <taxon>Fungi</taxon>
        <taxon>Fungi incertae sedis</taxon>
        <taxon>Mucoromycota</taxon>
        <taxon>Glomeromycotina</taxon>
        <taxon>Glomeromycetes</taxon>
        <taxon>Diversisporales</taxon>
        <taxon>Acaulosporaceae</taxon>
        <taxon>Acaulospora</taxon>
    </lineage>
</organism>
<name>A0A9N9NK44_9GLOM</name>
<dbReference type="EMBL" id="CAJVPV010029509">
    <property type="protein sequence ID" value="CAG8738756.1"/>
    <property type="molecule type" value="Genomic_DNA"/>
</dbReference>
<dbReference type="GO" id="GO:0005739">
    <property type="term" value="C:mitochondrion"/>
    <property type="evidence" value="ECO:0007669"/>
    <property type="project" value="TreeGrafter"/>
</dbReference>
<comment type="caution">
    <text evidence="8">The sequence shown here is derived from an EMBL/GenBank/DDBJ whole genome shotgun (WGS) entry which is preliminary data.</text>
</comment>
<dbReference type="PANTHER" id="PTHR11851">
    <property type="entry name" value="METALLOPROTEASE"/>
    <property type="match status" value="1"/>
</dbReference>
<evidence type="ECO:0000259" key="6">
    <source>
        <dbReference type="Pfam" id="PF00675"/>
    </source>
</evidence>
<evidence type="ECO:0000313" key="8">
    <source>
        <dbReference type="EMBL" id="CAG8738756.1"/>
    </source>
</evidence>
<dbReference type="InterPro" id="IPR011249">
    <property type="entry name" value="Metalloenz_LuxS/M16"/>
</dbReference>
<dbReference type="FunFam" id="3.30.830.10:FF:000032">
    <property type="entry name" value="Mitochondrial processing peptidase, alpha subunit"/>
    <property type="match status" value="1"/>
</dbReference>
<dbReference type="Gene3D" id="3.30.830.10">
    <property type="entry name" value="Metalloenzyme, LuxS/M16 peptidase-like"/>
    <property type="match status" value="2"/>
</dbReference>
<comment type="function">
    <text evidence="1">Substrate recognition and binding subunit of the essential mitochondrial processing protease (MPP), which cleaves the mitochondrial sequence off newly imported precursors proteins.</text>
</comment>
<feature type="non-terminal residue" evidence="8">
    <location>
        <position position="516"/>
    </location>
</feature>
<evidence type="ECO:0000256" key="2">
    <source>
        <dbReference type="ARBA" id="ARBA00007261"/>
    </source>
</evidence>
<evidence type="ECO:0000259" key="7">
    <source>
        <dbReference type="Pfam" id="PF05193"/>
    </source>
</evidence>
<dbReference type="InterPro" id="IPR050361">
    <property type="entry name" value="MPP/UQCRC_Complex"/>
</dbReference>
<dbReference type="SUPFAM" id="SSF63411">
    <property type="entry name" value="LuxS/MPP-like metallohydrolase"/>
    <property type="match status" value="2"/>
</dbReference>
<evidence type="ECO:0000313" key="9">
    <source>
        <dbReference type="Proteomes" id="UP000789342"/>
    </source>
</evidence>
<dbReference type="GO" id="GO:0046872">
    <property type="term" value="F:metal ion binding"/>
    <property type="evidence" value="ECO:0007669"/>
    <property type="project" value="InterPro"/>
</dbReference>
<sequence length="516" mass="57371">NGLWRLHTLRKFGNRRASSISNFPRAEVNEVQKNSQNTFNFKNLEGLDHVCDGITKISTLPNGVRVTTENTPGHFSAVGVCIDAGSRYETPQNIGVSHIVDRLAFKSTATYTSQQIRNIIESLGGNVMCVSSRESIMYQSAIFPQDLPKVIDIFSNVIRNPLVSPEEVAEQQETALYEIEEIWKKPELIMPELLHTVAFKDNTLGNPILCPEDRLKTMTPQIIKDYISTWFRPERIVVAAAGARHEDVVELVLKHFGDMPKSPEFNAHPSLSYAVTSPSYKQSKTSLYKTITTAATSLLSLKHPTVSSVPTQKAHYTGGTLFIDQALPHTHLYIAFEGLSIHDPDIYALTVLQMLLGGGGSFSAGGPGKGMYTRLFTNVLNQYPWMESCVCFNHCYTDSGLFGIMASCRPEHNNVLVDVISRQFDLVTSYGRGGVTQQELIRAKNQLKSSLFMNLESRMVQLEDLGRQVQVHGFKISAEAMCKRIDDVSLDDLVRVARRVIKEKVSGTGEISVVAQ</sequence>
<gene>
    <name evidence="8" type="ORF">AMORRO_LOCUS14562</name>
</gene>
<dbReference type="InterPro" id="IPR001431">
    <property type="entry name" value="Pept_M16_Zn_BS"/>
</dbReference>
<reference evidence="8" key="1">
    <citation type="submission" date="2021-06" db="EMBL/GenBank/DDBJ databases">
        <authorList>
            <person name="Kallberg Y."/>
            <person name="Tangrot J."/>
            <person name="Rosling A."/>
        </authorList>
    </citation>
    <scope>NUCLEOTIDE SEQUENCE</scope>
    <source>
        <strain evidence="8">CL551</strain>
    </source>
</reference>
<dbReference type="GO" id="GO:0006627">
    <property type="term" value="P:protein processing involved in protein targeting to mitochondrion"/>
    <property type="evidence" value="ECO:0007669"/>
    <property type="project" value="TreeGrafter"/>
</dbReference>
<dbReference type="InterPro" id="IPR011765">
    <property type="entry name" value="Pept_M16_N"/>
</dbReference>
<dbReference type="Pfam" id="PF05193">
    <property type="entry name" value="Peptidase_M16_C"/>
    <property type="match status" value="1"/>
</dbReference>